<feature type="compositionally biased region" description="Low complexity" evidence="1">
    <location>
        <begin position="1"/>
        <end position="29"/>
    </location>
</feature>
<reference evidence="2 3" key="1">
    <citation type="submission" date="2024-06" db="EMBL/GenBank/DDBJ databases">
        <authorList>
            <person name="Kraege A."/>
            <person name="Thomma B."/>
        </authorList>
    </citation>
    <scope>NUCLEOTIDE SEQUENCE [LARGE SCALE GENOMIC DNA]</scope>
</reference>
<keyword evidence="3" id="KW-1185">Reference proteome</keyword>
<dbReference type="EMBL" id="CAXHTA020000007">
    <property type="protein sequence ID" value="CAL5223009.1"/>
    <property type="molecule type" value="Genomic_DNA"/>
</dbReference>
<accession>A0ABP1FVN2</accession>
<comment type="caution">
    <text evidence="2">The sequence shown here is derived from an EMBL/GenBank/DDBJ whole genome shotgun (WGS) entry which is preliminary data.</text>
</comment>
<evidence type="ECO:0000256" key="1">
    <source>
        <dbReference type="SAM" id="MobiDB-lite"/>
    </source>
</evidence>
<evidence type="ECO:0000313" key="2">
    <source>
        <dbReference type="EMBL" id="CAL5223009.1"/>
    </source>
</evidence>
<name>A0ABP1FVN2_9CHLO</name>
<evidence type="ECO:0000313" key="3">
    <source>
        <dbReference type="Proteomes" id="UP001497392"/>
    </source>
</evidence>
<dbReference type="Proteomes" id="UP001497392">
    <property type="component" value="Unassembled WGS sequence"/>
</dbReference>
<feature type="region of interest" description="Disordered" evidence="1">
    <location>
        <begin position="1"/>
        <end position="48"/>
    </location>
</feature>
<gene>
    <name evidence="2" type="primary">g5460</name>
    <name evidence="2" type="ORF">VP750_LOCUS4668</name>
</gene>
<sequence length="67" mass="7210">MQTWRPGSAAGPSSLPAATADLSATQAAAGLPPMHRSRTRRPLRPDAADITADISLKRLHRLLINQR</sequence>
<organism evidence="2 3">
    <name type="scientific">Coccomyxa viridis</name>
    <dbReference type="NCBI Taxonomy" id="1274662"/>
    <lineage>
        <taxon>Eukaryota</taxon>
        <taxon>Viridiplantae</taxon>
        <taxon>Chlorophyta</taxon>
        <taxon>core chlorophytes</taxon>
        <taxon>Trebouxiophyceae</taxon>
        <taxon>Trebouxiophyceae incertae sedis</taxon>
        <taxon>Coccomyxaceae</taxon>
        <taxon>Coccomyxa</taxon>
    </lineage>
</organism>
<proteinExistence type="predicted"/>
<protein>
    <submittedName>
        <fullName evidence="2">G5460 protein</fullName>
    </submittedName>
</protein>